<dbReference type="EMBL" id="SRLA01000001">
    <property type="protein sequence ID" value="TGE09530.1"/>
    <property type="molecule type" value="Genomic_DNA"/>
</dbReference>
<keyword evidence="2" id="KW-1185">Reference proteome</keyword>
<dbReference type="OrthoDB" id="883711at2"/>
<organism evidence="1 2">
    <name type="scientific">Hymenobacter fodinae</name>
    <dbReference type="NCBI Taxonomy" id="2510796"/>
    <lineage>
        <taxon>Bacteria</taxon>
        <taxon>Pseudomonadati</taxon>
        <taxon>Bacteroidota</taxon>
        <taxon>Cytophagia</taxon>
        <taxon>Cytophagales</taxon>
        <taxon>Hymenobacteraceae</taxon>
        <taxon>Hymenobacter</taxon>
    </lineage>
</organism>
<protein>
    <submittedName>
        <fullName evidence="1">Uncharacterized protein</fullName>
    </submittedName>
</protein>
<evidence type="ECO:0000313" key="1">
    <source>
        <dbReference type="EMBL" id="TGE09530.1"/>
    </source>
</evidence>
<dbReference type="Proteomes" id="UP000298337">
    <property type="component" value="Unassembled WGS sequence"/>
</dbReference>
<dbReference type="AlphaFoldDB" id="A0A4Z0PCR9"/>
<evidence type="ECO:0000313" key="2">
    <source>
        <dbReference type="Proteomes" id="UP000298337"/>
    </source>
</evidence>
<gene>
    <name evidence="1" type="ORF">EU556_01460</name>
</gene>
<accession>A0A4Z0PCR9</accession>
<proteinExistence type="predicted"/>
<sequence length="130" mass="14714">MEENLLCQVWKTVHVEAGPQPFQGYYSLSESMLFDFRYLDAPQEKPVVAVPAHWTRQADKITHVENQKPLYLLVQAVTAQYLVLELHMLYADQDRHTLTLKLVPEAFEAPVPSLAARVRTPAPVLPGYAG</sequence>
<reference evidence="1 2" key="1">
    <citation type="submission" date="2019-04" db="EMBL/GenBank/DDBJ databases">
        <authorList>
            <person name="Feng G."/>
            <person name="Zhang J."/>
            <person name="Zhu H."/>
        </authorList>
    </citation>
    <scope>NUCLEOTIDE SEQUENCE [LARGE SCALE GENOMIC DNA]</scope>
    <source>
        <strain evidence="1 2">92R-1</strain>
    </source>
</reference>
<comment type="caution">
    <text evidence="1">The sequence shown here is derived from an EMBL/GenBank/DDBJ whole genome shotgun (WGS) entry which is preliminary data.</text>
</comment>
<name>A0A4Z0PCR9_9BACT</name>